<reference evidence="2 3" key="1">
    <citation type="submission" date="2018-10" db="EMBL/GenBank/DDBJ databases">
        <title>Sinomicrobium pectinilyticum sp. nov., a pectinase-producing bacterium isolated from alkaline and saline soil, and emended description of the genus Sinomicrobium.</title>
        <authorList>
            <person name="Cheng B."/>
            <person name="Li C."/>
            <person name="Lai Q."/>
            <person name="Du M."/>
            <person name="Shao Z."/>
            <person name="Xu P."/>
            <person name="Yang C."/>
        </authorList>
    </citation>
    <scope>NUCLEOTIDE SEQUENCE [LARGE SCALE GENOMIC DNA]</scope>
    <source>
        <strain evidence="2 3">5DNS001</strain>
    </source>
</reference>
<feature type="transmembrane region" description="Helical" evidence="1">
    <location>
        <begin position="15"/>
        <end position="37"/>
    </location>
</feature>
<dbReference type="EMBL" id="RJTM01000002">
    <property type="protein sequence ID" value="RNL95204.1"/>
    <property type="molecule type" value="Genomic_DNA"/>
</dbReference>
<keyword evidence="1" id="KW-0472">Membrane</keyword>
<keyword evidence="3" id="KW-1185">Reference proteome</keyword>
<comment type="caution">
    <text evidence="2">The sequence shown here is derived from an EMBL/GenBank/DDBJ whole genome shotgun (WGS) entry which is preliminary data.</text>
</comment>
<evidence type="ECO:0000256" key="1">
    <source>
        <dbReference type="SAM" id="Phobius"/>
    </source>
</evidence>
<accession>A0A3N0F510</accession>
<organism evidence="2 3">
    <name type="scientific">Sinomicrobium pectinilyticum</name>
    <dbReference type="NCBI Taxonomy" id="1084421"/>
    <lineage>
        <taxon>Bacteria</taxon>
        <taxon>Pseudomonadati</taxon>
        <taxon>Bacteroidota</taxon>
        <taxon>Flavobacteriia</taxon>
        <taxon>Flavobacteriales</taxon>
        <taxon>Flavobacteriaceae</taxon>
        <taxon>Sinomicrobium</taxon>
    </lineage>
</organism>
<dbReference type="AlphaFoldDB" id="A0A3N0F510"/>
<keyword evidence="1" id="KW-0812">Transmembrane</keyword>
<dbReference type="Proteomes" id="UP000267469">
    <property type="component" value="Unassembled WGS sequence"/>
</dbReference>
<protein>
    <submittedName>
        <fullName evidence="2">Uncharacterized protein</fullName>
    </submittedName>
</protein>
<feature type="transmembrane region" description="Helical" evidence="1">
    <location>
        <begin position="49"/>
        <end position="66"/>
    </location>
</feature>
<dbReference type="OrthoDB" id="1351456at2"/>
<proteinExistence type="predicted"/>
<evidence type="ECO:0000313" key="2">
    <source>
        <dbReference type="EMBL" id="RNL95204.1"/>
    </source>
</evidence>
<name>A0A3N0F510_SINP1</name>
<dbReference type="RefSeq" id="WP_123214116.1">
    <property type="nucleotide sequence ID" value="NZ_RJTM01000002.1"/>
</dbReference>
<gene>
    <name evidence="2" type="ORF">ED312_00980</name>
</gene>
<sequence length="203" mass="23643">MKEVRFPVFERQRKLVLSANQVVYTLILGALLLLHLAKNYEAGERVEKAGKYIFFAGSALGVFFMIKQWSVRKTLMGRFNGTIVFSEGSIVVHEKEYPLHQIEKMEFSVRDYEDKVEYSSRGDFNPRRSNGTGNYCKLKLTSGETVKVYFQLLYEGEFSKMRNVLTAYYLDKKISLLKLTEYLGIEEYEDIQRFKKTLPPTIV</sequence>
<evidence type="ECO:0000313" key="3">
    <source>
        <dbReference type="Proteomes" id="UP000267469"/>
    </source>
</evidence>
<keyword evidence="1" id="KW-1133">Transmembrane helix</keyword>